<organism evidence="4 5">
    <name type="scientific">Candidatus Adlerbacteria bacterium RIFOXYC1_FULL_48_26</name>
    <dbReference type="NCBI Taxonomy" id="1797247"/>
    <lineage>
        <taxon>Bacteria</taxon>
        <taxon>Candidatus Adleribacteriota</taxon>
    </lineage>
</organism>
<dbReference type="GO" id="GO:0003993">
    <property type="term" value="F:acid phosphatase activity"/>
    <property type="evidence" value="ECO:0007669"/>
    <property type="project" value="InterPro"/>
</dbReference>
<gene>
    <name evidence="4" type="ORF">A2419_01580</name>
</gene>
<dbReference type="SUPFAM" id="SSF49363">
    <property type="entry name" value="Purple acid phosphatase, N-terminal domain"/>
    <property type="match status" value="1"/>
</dbReference>
<dbReference type="InterPro" id="IPR036366">
    <property type="entry name" value="PGBDSf"/>
</dbReference>
<evidence type="ECO:0000259" key="2">
    <source>
        <dbReference type="Pfam" id="PF01471"/>
    </source>
</evidence>
<dbReference type="SUPFAM" id="SSF47090">
    <property type="entry name" value="PGBD-like"/>
    <property type="match status" value="1"/>
</dbReference>
<dbReference type="InterPro" id="IPR008963">
    <property type="entry name" value="Purple_acid_Pase-like_N"/>
</dbReference>
<feature type="domain" description="Purple acid phosphatase N-terminal" evidence="3">
    <location>
        <begin position="123"/>
        <end position="206"/>
    </location>
</feature>
<dbReference type="Gene3D" id="1.10.101.10">
    <property type="entry name" value="PGBD-like superfamily/PGBD"/>
    <property type="match status" value="1"/>
</dbReference>
<dbReference type="AlphaFoldDB" id="A0A1F4Y2E0"/>
<dbReference type="InterPro" id="IPR002477">
    <property type="entry name" value="Peptidoglycan-bd-like"/>
</dbReference>
<dbReference type="Proteomes" id="UP000176568">
    <property type="component" value="Unassembled WGS sequence"/>
</dbReference>
<dbReference type="InterPro" id="IPR015914">
    <property type="entry name" value="PAPs_N"/>
</dbReference>
<dbReference type="Gene3D" id="2.60.40.380">
    <property type="entry name" value="Purple acid phosphatase-like, N-terminal"/>
    <property type="match status" value="1"/>
</dbReference>
<evidence type="ECO:0000256" key="1">
    <source>
        <dbReference type="SAM" id="SignalP"/>
    </source>
</evidence>
<dbReference type="STRING" id="1797247.A2419_01580"/>
<comment type="caution">
    <text evidence="4">The sequence shown here is derived from an EMBL/GenBank/DDBJ whole genome shotgun (WGS) entry which is preliminary data.</text>
</comment>
<dbReference type="EMBL" id="MEXB01000012">
    <property type="protein sequence ID" value="OGC88140.1"/>
    <property type="molecule type" value="Genomic_DNA"/>
</dbReference>
<dbReference type="Pfam" id="PF01471">
    <property type="entry name" value="PG_binding_1"/>
    <property type="match status" value="1"/>
</dbReference>
<feature type="chain" id="PRO_5009515521" evidence="1">
    <location>
        <begin position="26"/>
        <end position="221"/>
    </location>
</feature>
<dbReference type="Pfam" id="PF16656">
    <property type="entry name" value="Pur_ac_phosph_N"/>
    <property type="match status" value="1"/>
</dbReference>
<dbReference type="GO" id="GO:0046872">
    <property type="term" value="F:metal ion binding"/>
    <property type="evidence" value="ECO:0007669"/>
    <property type="project" value="InterPro"/>
</dbReference>
<accession>A0A1F4Y2E0</accession>
<name>A0A1F4Y2E0_9BACT</name>
<sequence>MKKVLGLSTAALGLSALMLAGPAFAATISTQMDIGDTGSDVTTLQQTLATDASLYPQGLVTGYFGSLSSAAVQRFQARHSIVSSGTAATTGYGRVGPSTIATFNAVYGGGTTSYGDTAPTISNVSLTTVNGGMNVSWATDQQSTGIVYYSTSPLVVAEATGPGQQISVSGNNVQTVTAPLGTAKSLTLNNLSGNTTYYYMIQSVDTSGKISLTWPSTFVTN</sequence>
<reference evidence="4 5" key="1">
    <citation type="journal article" date="2016" name="Nat. Commun.">
        <title>Thousands of microbial genomes shed light on interconnected biogeochemical processes in an aquifer system.</title>
        <authorList>
            <person name="Anantharaman K."/>
            <person name="Brown C.T."/>
            <person name="Hug L.A."/>
            <person name="Sharon I."/>
            <person name="Castelle C.J."/>
            <person name="Probst A.J."/>
            <person name="Thomas B.C."/>
            <person name="Singh A."/>
            <person name="Wilkins M.J."/>
            <person name="Karaoz U."/>
            <person name="Brodie E.L."/>
            <person name="Williams K.H."/>
            <person name="Hubbard S.S."/>
            <person name="Banfield J.F."/>
        </authorList>
    </citation>
    <scope>NUCLEOTIDE SEQUENCE [LARGE SCALE GENOMIC DNA]</scope>
</reference>
<feature type="signal peptide" evidence="1">
    <location>
        <begin position="1"/>
        <end position="25"/>
    </location>
</feature>
<protein>
    <submittedName>
        <fullName evidence="4">Uncharacterized protein</fullName>
    </submittedName>
</protein>
<feature type="domain" description="Peptidoglycan binding-like" evidence="2">
    <location>
        <begin position="37"/>
        <end position="85"/>
    </location>
</feature>
<evidence type="ECO:0000313" key="5">
    <source>
        <dbReference type="Proteomes" id="UP000176568"/>
    </source>
</evidence>
<proteinExistence type="predicted"/>
<evidence type="ECO:0000313" key="4">
    <source>
        <dbReference type="EMBL" id="OGC88140.1"/>
    </source>
</evidence>
<keyword evidence="1" id="KW-0732">Signal</keyword>
<evidence type="ECO:0000259" key="3">
    <source>
        <dbReference type="Pfam" id="PF16656"/>
    </source>
</evidence>
<dbReference type="InterPro" id="IPR036365">
    <property type="entry name" value="PGBD-like_sf"/>
</dbReference>